<evidence type="ECO:0000313" key="12">
    <source>
        <dbReference type="EMBL" id="RWS12799.1"/>
    </source>
</evidence>
<evidence type="ECO:0000256" key="5">
    <source>
        <dbReference type="ARBA" id="ARBA00022989"/>
    </source>
</evidence>
<dbReference type="PANTHER" id="PTHR24228">
    <property type="entry name" value="B2 BRADYKININ RECEPTOR/ANGIOTENSIN II RECEPTOR"/>
    <property type="match status" value="1"/>
</dbReference>
<dbReference type="PROSITE" id="PS50262">
    <property type="entry name" value="G_PROTEIN_RECEP_F1_2"/>
    <property type="match status" value="1"/>
</dbReference>
<keyword evidence="5 10" id="KW-1133">Transmembrane helix</keyword>
<evidence type="ECO:0000259" key="11">
    <source>
        <dbReference type="PROSITE" id="PS50262"/>
    </source>
</evidence>
<dbReference type="Gene3D" id="1.20.1070.10">
    <property type="entry name" value="Rhodopsin 7-helix transmembrane proteins"/>
    <property type="match status" value="1"/>
</dbReference>
<comment type="caution">
    <text evidence="12">The sequence shown here is derived from an EMBL/GenBank/DDBJ whole genome shotgun (WGS) entry which is preliminary data.</text>
</comment>
<dbReference type="STRING" id="1965070.A0A3S3P0H8"/>
<evidence type="ECO:0000256" key="3">
    <source>
        <dbReference type="ARBA" id="ARBA00022475"/>
    </source>
</evidence>
<evidence type="ECO:0000256" key="4">
    <source>
        <dbReference type="ARBA" id="ARBA00022692"/>
    </source>
</evidence>
<dbReference type="SUPFAM" id="SSF81321">
    <property type="entry name" value="Family A G protein-coupled receptor-like"/>
    <property type="match status" value="1"/>
</dbReference>
<feature type="domain" description="G-protein coupled receptors family 1 profile" evidence="11">
    <location>
        <begin position="1"/>
        <end position="267"/>
    </location>
</feature>
<feature type="transmembrane region" description="Helical" evidence="10">
    <location>
        <begin position="215"/>
        <end position="238"/>
    </location>
</feature>
<dbReference type="InterPro" id="IPR000276">
    <property type="entry name" value="GPCR_Rhodpsn"/>
</dbReference>
<protein>
    <submittedName>
        <fullName evidence="12">7 transmembrane receptor (Rhodopsin family)-like protein 11</fullName>
    </submittedName>
</protein>
<evidence type="ECO:0000256" key="7">
    <source>
        <dbReference type="ARBA" id="ARBA00023136"/>
    </source>
</evidence>
<dbReference type="Proteomes" id="UP000285301">
    <property type="component" value="Unassembled WGS sequence"/>
</dbReference>
<reference evidence="12 13" key="1">
    <citation type="journal article" date="2018" name="Gigascience">
        <title>Genomes of trombidid mites reveal novel predicted allergens and laterally-transferred genes associated with secondary metabolism.</title>
        <authorList>
            <person name="Dong X."/>
            <person name="Chaisiri K."/>
            <person name="Xia D."/>
            <person name="Armstrong S.D."/>
            <person name="Fang Y."/>
            <person name="Donnelly M.J."/>
            <person name="Kadowaki T."/>
            <person name="McGarry J.W."/>
            <person name="Darby A.C."/>
            <person name="Makepeace B.L."/>
        </authorList>
    </citation>
    <scope>NUCLEOTIDE SEQUENCE [LARGE SCALE GENOMIC DNA]</scope>
    <source>
        <strain evidence="12">UoL-WK</strain>
    </source>
</reference>
<dbReference type="InterPro" id="IPR017452">
    <property type="entry name" value="GPCR_Rhodpsn_7TM"/>
</dbReference>
<dbReference type="Pfam" id="PF00001">
    <property type="entry name" value="7tm_1"/>
    <property type="match status" value="1"/>
</dbReference>
<dbReference type="GO" id="GO:0004930">
    <property type="term" value="F:G protein-coupled receptor activity"/>
    <property type="evidence" value="ECO:0007669"/>
    <property type="project" value="UniProtKB-KW"/>
</dbReference>
<keyword evidence="3" id="KW-1003">Cell membrane</keyword>
<evidence type="ECO:0000256" key="8">
    <source>
        <dbReference type="ARBA" id="ARBA00023170"/>
    </source>
</evidence>
<keyword evidence="9" id="KW-0807">Transducer</keyword>
<feature type="transmembrane region" description="Helical" evidence="10">
    <location>
        <begin position="63"/>
        <end position="81"/>
    </location>
</feature>
<proteinExistence type="inferred from homology"/>
<feature type="non-terminal residue" evidence="12">
    <location>
        <position position="303"/>
    </location>
</feature>
<dbReference type="GO" id="GO:0005886">
    <property type="term" value="C:plasma membrane"/>
    <property type="evidence" value="ECO:0007669"/>
    <property type="project" value="UniProtKB-SubCell"/>
</dbReference>
<evidence type="ECO:0000256" key="1">
    <source>
        <dbReference type="ARBA" id="ARBA00004651"/>
    </source>
</evidence>
<accession>A0A3S3P0H8</accession>
<organism evidence="12 13">
    <name type="scientific">Dinothrombium tinctorium</name>
    <dbReference type="NCBI Taxonomy" id="1965070"/>
    <lineage>
        <taxon>Eukaryota</taxon>
        <taxon>Metazoa</taxon>
        <taxon>Ecdysozoa</taxon>
        <taxon>Arthropoda</taxon>
        <taxon>Chelicerata</taxon>
        <taxon>Arachnida</taxon>
        <taxon>Acari</taxon>
        <taxon>Acariformes</taxon>
        <taxon>Trombidiformes</taxon>
        <taxon>Prostigmata</taxon>
        <taxon>Anystina</taxon>
        <taxon>Parasitengona</taxon>
        <taxon>Trombidioidea</taxon>
        <taxon>Trombidiidae</taxon>
        <taxon>Dinothrombium</taxon>
    </lineage>
</organism>
<gene>
    <name evidence="12" type="ORF">B4U79_12723</name>
</gene>
<comment type="subcellular location">
    <subcellularLocation>
        <location evidence="1">Cell membrane</location>
        <topology evidence="1">Multi-pass membrane protein</topology>
    </subcellularLocation>
</comment>
<evidence type="ECO:0000256" key="9">
    <source>
        <dbReference type="ARBA" id="ARBA00023224"/>
    </source>
</evidence>
<dbReference type="PANTHER" id="PTHR24228:SF74">
    <property type="entry name" value="G-PROTEIN COUPLED RECEPTORS FAMILY 1 PROFILE DOMAIN-CONTAINING PROTEIN"/>
    <property type="match status" value="1"/>
</dbReference>
<keyword evidence="6" id="KW-0297">G-protein coupled receptor</keyword>
<dbReference type="OrthoDB" id="10044919at2759"/>
<evidence type="ECO:0000256" key="6">
    <source>
        <dbReference type="ARBA" id="ARBA00023040"/>
    </source>
</evidence>
<evidence type="ECO:0000313" key="13">
    <source>
        <dbReference type="Proteomes" id="UP000285301"/>
    </source>
</evidence>
<dbReference type="AlphaFoldDB" id="A0A3S3P0H8"/>
<dbReference type="EMBL" id="NCKU01001205">
    <property type="protein sequence ID" value="RWS12799.1"/>
    <property type="molecule type" value="Genomic_DNA"/>
</dbReference>
<feature type="transmembrane region" description="Helical" evidence="10">
    <location>
        <begin position="250"/>
        <end position="270"/>
    </location>
</feature>
<sequence>MLAFKAYANKTFKNERDFSGPAMLQNIFAIFIISFGTASNLLVIISLLKYATKRVKEDVSTKFIFHLAITDLMFAGINLPLDRLQRVFNSNYPVANEVCRLILIVYNPIYHRVYTKLNVWLMLSFVWIVSLLLALIPYFHLWGYYKLDEKRRSYCGIRRSVETDPTSWARDFFFILGFTVPGVTMVITYGLIWYKVIHRDNNFRTNKAAERNLKLFKLIVIIFGAFIICYFPNLLIRAVMRKRGYGYEKAIGVILIWLNCCINPIIYFSFNMEYRLALERLLGFRLTCKRSEQPSSSDHTSES</sequence>
<feature type="transmembrane region" description="Helical" evidence="10">
    <location>
        <begin position="172"/>
        <end position="194"/>
    </location>
</feature>
<evidence type="ECO:0000256" key="10">
    <source>
        <dbReference type="SAM" id="Phobius"/>
    </source>
</evidence>
<keyword evidence="4 10" id="KW-0812">Transmembrane</keyword>
<evidence type="ECO:0000256" key="2">
    <source>
        <dbReference type="ARBA" id="ARBA00010663"/>
    </source>
</evidence>
<name>A0A3S3P0H8_9ACAR</name>
<keyword evidence="8 12" id="KW-0675">Receptor</keyword>
<feature type="transmembrane region" description="Helical" evidence="10">
    <location>
        <begin position="117"/>
        <end position="139"/>
    </location>
</feature>
<feature type="transmembrane region" description="Helical" evidence="10">
    <location>
        <begin position="27"/>
        <end position="51"/>
    </location>
</feature>
<dbReference type="PRINTS" id="PR00237">
    <property type="entry name" value="GPCRRHODOPSN"/>
</dbReference>
<keyword evidence="13" id="KW-1185">Reference proteome</keyword>
<comment type="similarity">
    <text evidence="2">Belongs to the G-protein coupled receptor 1 family.</text>
</comment>
<keyword evidence="7 10" id="KW-0472">Membrane</keyword>